<accession>A0A1F5E7S4</accession>
<reference evidence="3 4" key="1">
    <citation type="journal article" date="2016" name="Nat. Commun.">
        <title>Thousands of microbial genomes shed light on interconnected biogeochemical processes in an aquifer system.</title>
        <authorList>
            <person name="Anantharaman K."/>
            <person name="Brown C.T."/>
            <person name="Hug L.A."/>
            <person name="Sharon I."/>
            <person name="Castelle C.J."/>
            <person name="Probst A.J."/>
            <person name="Thomas B.C."/>
            <person name="Singh A."/>
            <person name="Wilkins M.J."/>
            <person name="Karaoz U."/>
            <person name="Brodie E.L."/>
            <person name="Williams K.H."/>
            <person name="Hubbard S.S."/>
            <person name="Banfield J.F."/>
        </authorList>
    </citation>
    <scope>NUCLEOTIDE SEQUENCE [LARGE SCALE GENOMIC DNA]</scope>
</reference>
<dbReference type="EMBL" id="MEZK01000010">
    <property type="protein sequence ID" value="OGD63452.1"/>
    <property type="molecule type" value="Genomic_DNA"/>
</dbReference>
<dbReference type="InterPro" id="IPR029044">
    <property type="entry name" value="Nucleotide-diphossugar_trans"/>
</dbReference>
<protein>
    <recommendedName>
        <fullName evidence="2">Glycosyltransferase 2-like domain-containing protein</fullName>
    </recommendedName>
</protein>
<dbReference type="Proteomes" id="UP000177006">
    <property type="component" value="Unassembled WGS sequence"/>
</dbReference>
<dbReference type="Gene3D" id="3.90.550.10">
    <property type="entry name" value="Spore Coat Polysaccharide Biosynthesis Protein SpsA, Chain A"/>
    <property type="match status" value="1"/>
</dbReference>
<organism evidence="3 4">
    <name type="scientific">Candidatus Beckwithbacteria bacterium RBG_13_42_9</name>
    <dbReference type="NCBI Taxonomy" id="1797457"/>
    <lineage>
        <taxon>Bacteria</taxon>
        <taxon>Candidatus Beckwithiibacteriota</taxon>
    </lineage>
</organism>
<name>A0A1F5E7S4_9BACT</name>
<dbReference type="CDD" id="cd04179">
    <property type="entry name" value="DPM_DPG-synthase_like"/>
    <property type="match status" value="1"/>
</dbReference>
<sequence>MGSKAELIIVDDGSSDTTPQEVNPKLAHLISHKVNQGKGMAMKTGIKEAHGDVILFLGGDGQDDPQDIPKLLKAIDRGADFVIGSRFVAKNSKASVEPLNLVGNKIITLIFNLLFGVKITDTQAEFKAILSKYLKKWRLESSRYEIETELIIKAVRKKLKIVEVSTKRFSRKHGKSHLYQIPLGRVKFALRALSIIVKGFFLW</sequence>
<proteinExistence type="predicted"/>
<evidence type="ECO:0000256" key="1">
    <source>
        <dbReference type="SAM" id="MobiDB-lite"/>
    </source>
</evidence>
<dbReference type="PANTHER" id="PTHR48090:SF7">
    <property type="entry name" value="RFBJ PROTEIN"/>
    <property type="match status" value="1"/>
</dbReference>
<evidence type="ECO:0000313" key="3">
    <source>
        <dbReference type="EMBL" id="OGD63452.1"/>
    </source>
</evidence>
<dbReference type="Pfam" id="PF00535">
    <property type="entry name" value="Glycos_transf_2"/>
    <property type="match status" value="1"/>
</dbReference>
<dbReference type="PANTHER" id="PTHR48090">
    <property type="entry name" value="UNDECAPRENYL-PHOSPHATE 4-DEOXY-4-FORMAMIDO-L-ARABINOSE TRANSFERASE-RELATED"/>
    <property type="match status" value="1"/>
</dbReference>
<comment type="caution">
    <text evidence="3">The sequence shown here is derived from an EMBL/GenBank/DDBJ whole genome shotgun (WGS) entry which is preliminary data.</text>
</comment>
<feature type="domain" description="Glycosyltransferase 2-like" evidence="2">
    <location>
        <begin position="4"/>
        <end position="134"/>
    </location>
</feature>
<dbReference type="SUPFAM" id="SSF53448">
    <property type="entry name" value="Nucleotide-diphospho-sugar transferases"/>
    <property type="match status" value="1"/>
</dbReference>
<gene>
    <name evidence="3" type="ORF">A2160_02480</name>
</gene>
<evidence type="ECO:0000313" key="4">
    <source>
        <dbReference type="Proteomes" id="UP000177006"/>
    </source>
</evidence>
<dbReference type="InterPro" id="IPR050256">
    <property type="entry name" value="Glycosyltransferase_2"/>
</dbReference>
<dbReference type="STRING" id="1797457.A2160_02480"/>
<dbReference type="InterPro" id="IPR001173">
    <property type="entry name" value="Glyco_trans_2-like"/>
</dbReference>
<dbReference type="AlphaFoldDB" id="A0A1F5E7S4"/>
<feature type="region of interest" description="Disordered" evidence="1">
    <location>
        <begin position="1"/>
        <end position="21"/>
    </location>
</feature>
<evidence type="ECO:0000259" key="2">
    <source>
        <dbReference type="Pfam" id="PF00535"/>
    </source>
</evidence>